<keyword evidence="2" id="KW-1185">Reference proteome</keyword>
<evidence type="ECO:0000313" key="1">
    <source>
        <dbReference type="EMBL" id="KAG5188554.1"/>
    </source>
</evidence>
<proteinExistence type="predicted"/>
<gene>
    <name evidence="1" type="ORF">JKP88DRAFT_304500</name>
</gene>
<dbReference type="AlphaFoldDB" id="A0A835ZDW3"/>
<protein>
    <recommendedName>
        <fullName evidence="3">F-box domain-containing protein</fullName>
    </recommendedName>
</protein>
<comment type="caution">
    <text evidence="1">The sequence shown here is derived from an EMBL/GenBank/DDBJ whole genome shotgun (WGS) entry which is preliminary data.</text>
</comment>
<evidence type="ECO:0008006" key="3">
    <source>
        <dbReference type="Google" id="ProtNLM"/>
    </source>
</evidence>
<sequence>MAPCNPAALRQLPLTDLPDHILEHIVSCASLTSLGRLEGCHRTLAPYCENAPQWALGVAAFNTVNRTADGEDEYRTVGLIPFMDALRALDPRTSTEFATLSPRQQFHELMQFNAKCTGNLSAALGHYMAHTGEGGSRRFGTFMANITGHPVWHFLPPPSPRCDALEALAAADAEAFHRMLDLTFLSSARDELARGPREFARLFAGMPFLPEPGMAVRMTDALGAAAPSRSEPFPHTSSPQDCFDSFYVNTVTQNLDKRFSIRSPEEMWVDEEGVVLGSERHMERLLEPVGPAALFGDTLSKSLDCVCACSSSLVSRSGGR</sequence>
<dbReference type="EMBL" id="JAFCMP010000068">
    <property type="protein sequence ID" value="KAG5188554.1"/>
    <property type="molecule type" value="Genomic_DNA"/>
</dbReference>
<dbReference type="Proteomes" id="UP000664859">
    <property type="component" value="Unassembled WGS sequence"/>
</dbReference>
<evidence type="ECO:0000313" key="2">
    <source>
        <dbReference type="Proteomes" id="UP000664859"/>
    </source>
</evidence>
<reference evidence="1" key="1">
    <citation type="submission" date="2021-02" db="EMBL/GenBank/DDBJ databases">
        <title>First Annotated Genome of the Yellow-green Alga Tribonema minus.</title>
        <authorList>
            <person name="Mahan K.M."/>
        </authorList>
    </citation>
    <scope>NUCLEOTIDE SEQUENCE</scope>
    <source>
        <strain evidence="1">UTEX B ZZ1240</strain>
    </source>
</reference>
<organism evidence="1 2">
    <name type="scientific">Tribonema minus</name>
    <dbReference type="NCBI Taxonomy" id="303371"/>
    <lineage>
        <taxon>Eukaryota</taxon>
        <taxon>Sar</taxon>
        <taxon>Stramenopiles</taxon>
        <taxon>Ochrophyta</taxon>
        <taxon>PX clade</taxon>
        <taxon>Xanthophyceae</taxon>
        <taxon>Tribonematales</taxon>
        <taxon>Tribonemataceae</taxon>
        <taxon>Tribonema</taxon>
    </lineage>
</organism>
<accession>A0A835ZDW3</accession>
<name>A0A835ZDW3_9STRA</name>